<feature type="compositionally biased region" description="Basic residues" evidence="1">
    <location>
        <begin position="1"/>
        <end position="13"/>
    </location>
</feature>
<reference evidence="2" key="1">
    <citation type="submission" date="2020-08" db="EMBL/GenBank/DDBJ databases">
        <title>Multicomponent nature underlies the extraordinary mechanical properties of spider dragline silk.</title>
        <authorList>
            <person name="Kono N."/>
            <person name="Nakamura H."/>
            <person name="Mori M."/>
            <person name="Yoshida Y."/>
            <person name="Ohtoshi R."/>
            <person name="Malay A.D."/>
            <person name="Moran D.A.P."/>
            <person name="Tomita M."/>
            <person name="Numata K."/>
            <person name="Arakawa K."/>
        </authorList>
    </citation>
    <scope>NUCLEOTIDE SEQUENCE</scope>
</reference>
<evidence type="ECO:0000313" key="3">
    <source>
        <dbReference type="Proteomes" id="UP000886998"/>
    </source>
</evidence>
<dbReference type="AlphaFoldDB" id="A0A8X7CNU8"/>
<name>A0A8X7CNU8_9ARAC</name>
<feature type="compositionally biased region" description="Basic and acidic residues" evidence="1">
    <location>
        <begin position="34"/>
        <end position="53"/>
    </location>
</feature>
<feature type="compositionally biased region" description="Basic and acidic residues" evidence="1">
    <location>
        <begin position="14"/>
        <end position="27"/>
    </location>
</feature>
<feature type="region of interest" description="Disordered" evidence="1">
    <location>
        <begin position="1"/>
        <end position="88"/>
    </location>
</feature>
<organism evidence="2 3">
    <name type="scientific">Trichonephila inaurata madagascariensis</name>
    <dbReference type="NCBI Taxonomy" id="2747483"/>
    <lineage>
        <taxon>Eukaryota</taxon>
        <taxon>Metazoa</taxon>
        <taxon>Ecdysozoa</taxon>
        <taxon>Arthropoda</taxon>
        <taxon>Chelicerata</taxon>
        <taxon>Arachnida</taxon>
        <taxon>Araneae</taxon>
        <taxon>Araneomorphae</taxon>
        <taxon>Entelegynae</taxon>
        <taxon>Araneoidea</taxon>
        <taxon>Nephilidae</taxon>
        <taxon>Trichonephila</taxon>
        <taxon>Trichonephila inaurata</taxon>
    </lineage>
</organism>
<dbReference type="Proteomes" id="UP000886998">
    <property type="component" value="Unassembled WGS sequence"/>
</dbReference>
<feature type="compositionally biased region" description="Acidic residues" evidence="1">
    <location>
        <begin position="75"/>
        <end position="88"/>
    </location>
</feature>
<sequence length="88" mass="10515">MQKRKVKNNHLKHMSPEKMKKKTDLKNIKPTTNLREKPEKNIPLKIAREKDPLYKSNPVFKRSRRQKPFQASNDMDTDYVTDLASEEY</sequence>
<comment type="caution">
    <text evidence="2">The sequence shown here is derived from an EMBL/GenBank/DDBJ whole genome shotgun (WGS) entry which is preliminary data.</text>
</comment>
<accession>A0A8X7CNU8</accession>
<gene>
    <name evidence="2" type="ORF">TNIN_60961</name>
</gene>
<protein>
    <submittedName>
        <fullName evidence="2">Uncharacterized protein</fullName>
    </submittedName>
</protein>
<proteinExistence type="predicted"/>
<keyword evidence="3" id="KW-1185">Reference proteome</keyword>
<evidence type="ECO:0000313" key="2">
    <source>
        <dbReference type="EMBL" id="GFY75228.1"/>
    </source>
</evidence>
<evidence type="ECO:0000256" key="1">
    <source>
        <dbReference type="SAM" id="MobiDB-lite"/>
    </source>
</evidence>
<dbReference type="EMBL" id="BMAV01021230">
    <property type="protein sequence ID" value="GFY75228.1"/>
    <property type="molecule type" value="Genomic_DNA"/>
</dbReference>